<reference evidence="2 3" key="1">
    <citation type="submission" date="2018-02" db="EMBL/GenBank/DDBJ databases">
        <title>Genomic Encyclopedia of Archaeal and Bacterial Type Strains, Phase II (KMG-II): from individual species to whole genera.</title>
        <authorList>
            <person name="Goeker M."/>
        </authorList>
    </citation>
    <scope>NUCLEOTIDE SEQUENCE [LARGE SCALE GENOMIC DNA]</scope>
    <source>
        <strain evidence="2 3">DSM 16809</strain>
    </source>
</reference>
<dbReference type="InterPro" id="IPR028974">
    <property type="entry name" value="TSP_type-3_rpt"/>
</dbReference>
<evidence type="ECO:0000256" key="1">
    <source>
        <dbReference type="SAM" id="SignalP"/>
    </source>
</evidence>
<dbReference type="Pfam" id="PF17963">
    <property type="entry name" value="Big_9"/>
    <property type="match status" value="1"/>
</dbReference>
<dbReference type="AlphaFoldDB" id="A0A2S6IDT4"/>
<feature type="non-terminal residue" evidence="2">
    <location>
        <position position="1190"/>
    </location>
</feature>
<evidence type="ECO:0000313" key="2">
    <source>
        <dbReference type="EMBL" id="PPK92371.1"/>
    </source>
</evidence>
<dbReference type="GO" id="GO:0005509">
    <property type="term" value="F:calcium ion binding"/>
    <property type="evidence" value="ECO:0007669"/>
    <property type="project" value="InterPro"/>
</dbReference>
<dbReference type="Proteomes" id="UP000239002">
    <property type="component" value="Unassembled WGS sequence"/>
</dbReference>
<gene>
    <name evidence="2" type="ORF">LY01_03001</name>
</gene>
<accession>A0A2S6IDT4</accession>
<dbReference type="SUPFAM" id="SSF103647">
    <property type="entry name" value="TSP type-3 repeat"/>
    <property type="match status" value="1"/>
</dbReference>
<proteinExistence type="predicted"/>
<keyword evidence="3" id="KW-1185">Reference proteome</keyword>
<evidence type="ECO:0008006" key="4">
    <source>
        <dbReference type="Google" id="ProtNLM"/>
    </source>
</evidence>
<evidence type="ECO:0000313" key="3">
    <source>
        <dbReference type="Proteomes" id="UP000239002"/>
    </source>
</evidence>
<protein>
    <recommendedName>
        <fullName evidence="4">Tandem-95 repeat protein</fullName>
    </recommendedName>
</protein>
<dbReference type="Gene3D" id="4.10.1080.10">
    <property type="entry name" value="TSP type-3 repeat"/>
    <property type="match status" value="1"/>
</dbReference>
<keyword evidence="1" id="KW-0732">Signal</keyword>
<name>A0A2S6IDT4_9FLAO</name>
<feature type="chain" id="PRO_5015641166" description="Tandem-95 repeat protein" evidence="1">
    <location>
        <begin position="36"/>
        <end position="1190"/>
    </location>
</feature>
<sequence length="1190" mass="123902">MYIIFKIFNLKNEKFIIRLIMMILFLLLVSFQANAQCDTCSSTLNANVVDTSYTFPSGVTCIQGDVNINQNSQVTFASGSVICIPDNASLTIQGNITSNSGTNTTWNVFGDLNLTGGNPSIEGNLNLTIGDEASLNVTNTFSINGDVNTLTIKGTGVLDVNQSLNFGPGSQYTFDNEGVVDVGSQLNASATGESEIRNQGVLTVNNNFQISPSTLVTNCGVINSNSSLNMNSGTIINTNIINITGGALDVGANGNLENFSQVLVTSNQKVSLSTGRIYNEGYFLTNQGIQGGGGIIEGPRVTENKTGYFDITSSNDNTIESGSIIGRVDFSNSNGTAGQTQNGDIRIFQNVNTVAPEVSFEGCTSPNGGGTCFAQDIVENCVNLDGSPNVFPVAANDSYQTEEDVSVEMTPLSNDNDGDGGVNGAADLSIVSINGIALTGNAQVFTVPNGLISIDASGVITFIPVVGFTGVTTFDYEMTDNAAVDSIDTATITITVVETVNPCDPLSGNPDTDGDGITDVCDLDDDNDGILDVDECGESNLILGADLVLNGDFSEGYRYWKSDFNRGRGCQDGNCAGTNPLDTSGSCSAQGWVAVSPFSSRNGGCDTYYEYTGGESNGSILITDANQTGNNVYNNITTATGGGCSVGGMIYELNTDNTQASAANPNNSLYVDPSTAVNQEYWSQTVAGIAPNTNYFFSVEVMVVEEDNSVGFISLSFLTDSSVQSTVELSRLTPGVDGSDEWQKVTYVWNSGATSGDVKLSIRNNLSTCQGNDIRIDDVSFSSILNAGDLACLSTDNDGDGCFDALEGGDNVQLSDLDSEGRILGGVDGDGVPVLVNNGGASDVDGNQGQTIGGSHIGVDFAFTVQPTDQPVGNGTDAVFDVTTSVVETGTTTIITTGTTYEWFVSIDSGVSFEPVAIATTEDLTIASGSAYYVNGYIFKLFISHTDNACGLESDEAELIICPSLEAGTSTGAINICSTDSVSESDLLANITGEDTGGSWTDSGNTAVSFPITVAGTYTYTVNGIGVCSSESDTVSVIITTSCIEDLDENLTTSEDVTLTGDLFDNLTDADSSSHTLTGATVDANGDGTATVLPLGVATALTDAAGDPIGDITVNADGTFEFDPAPNYNGPVPTVGYDIVDSNDPTDTDSSMLDITVTPVTDDIDDLDENLTTSEDVTLTGDLFDNLTDA</sequence>
<feature type="signal peptide" evidence="1">
    <location>
        <begin position="1"/>
        <end position="35"/>
    </location>
</feature>
<comment type="caution">
    <text evidence="2">The sequence shown here is derived from an EMBL/GenBank/DDBJ whole genome shotgun (WGS) entry which is preliminary data.</text>
</comment>
<dbReference type="EMBL" id="PTJE01000012">
    <property type="protein sequence ID" value="PPK92371.1"/>
    <property type="molecule type" value="Genomic_DNA"/>
</dbReference>
<organism evidence="2 3">
    <name type="scientific">Nonlabens xylanidelens</name>
    <dbReference type="NCBI Taxonomy" id="191564"/>
    <lineage>
        <taxon>Bacteria</taxon>
        <taxon>Pseudomonadati</taxon>
        <taxon>Bacteroidota</taxon>
        <taxon>Flavobacteriia</taxon>
        <taxon>Flavobacteriales</taxon>
        <taxon>Flavobacteriaceae</taxon>
        <taxon>Nonlabens</taxon>
    </lineage>
</organism>